<dbReference type="AlphaFoldDB" id="A0A7X2G3E1"/>
<evidence type="ECO:0000256" key="2">
    <source>
        <dbReference type="ARBA" id="ARBA00022670"/>
    </source>
</evidence>
<comment type="caution">
    <text evidence="9">The sequence shown here is derived from an EMBL/GenBank/DDBJ whole genome shotgun (WGS) entry which is preliminary data.</text>
</comment>
<evidence type="ECO:0000256" key="3">
    <source>
        <dbReference type="ARBA" id="ARBA00022801"/>
    </source>
</evidence>
<dbReference type="InterPro" id="IPR038765">
    <property type="entry name" value="Papain-like_cys_pep_sf"/>
</dbReference>
<feature type="region of interest" description="Disordered" evidence="5">
    <location>
        <begin position="510"/>
        <end position="530"/>
    </location>
</feature>
<proteinExistence type="inferred from homology"/>
<sequence>MKFNKRLGIYLAAPVALMAISVTNANADTVSQDQGTPSVQAMSQQTVAVSTAVNEESADAEQSVASTTPNSAVASESASTSSATTSGAVASESPAASSTSSQTVVANTDKNNDLVAAPANSESVSTQTFSPRAFQAPASYAQLFTSLYTVNNYTQQQINNATYIHDYFINQGWTSNAIAGMLGNFVSESGLNPDLHQYGGGPGYGLAQWTASVVQGWCNSNGYDYRTLQGQCAYIQYQMTHGQQYYPSRYSRMTANEYMHSYESAYNLGMIWLNNFERPANRNQPARGQQAQYWFQYFQNHGGTTAPIEQPSQPATSGNGDVMQQRGTFRVAYGLNVRQAPSTSAAIVAKYSGGQSFTYDSKVVANGYLWVSYMSYSGARRYVAIKNLSNGQTFGTDSNNFSYNNPTPSTPTPTPTPQPTTPADGTTMQQRGSFRVANGLNVRQAPSTSATIMARYDGGQSFTYDSKVVSNGYLWVSYMSYSGARRYVAIKNLSTGQTFGTDSNNFSFTGMSTNTPSTTPQNPSSQGSKAEQIISLARQQLGKPYVYGATGPNSFDCSGLVQYVYRQAGVNLPRTAAQQSNQGYSVSMNNLQLGDLLFWGNPGSAYHVGIYTGNGKTLFAPQPGQTVKEQPMSYWMPNFARRVL</sequence>
<dbReference type="GO" id="GO:0008234">
    <property type="term" value="F:cysteine-type peptidase activity"/>
    <property type="evidence" value="ECO:0007669"/>
    <property type="project" value="UniProtKB-KW"/>
</dbReference>
<dbReference type="Gene3D" id="3.90.1720.10">
    <property type="entry name" value="endopeptidase domain like (from Nostoc punctiforme)"/>
    <property type="match status" value="1"/>
</dbReference>
<evidence type="ECO:0000259" key="8">
    <source>
        <dbReference type="PROSITE" id="PS51935"/>
    </source>
</evidence>
<evidence type="ECO:0000256" key="6">
    <source>
        <dbReference type="SAM" id="SignalP"/>
    </source>
</evidence>
<dbReference type="InterPro" id="IPR000064">
    <property type="entry name" value="NLP_P60_dom"/>
</dbReference>
<feature type="compositionally biased region" description="Low complexity" evidence="5">
    <location>
        <begin position="71"/>
        <end position="105"/>
    </location>
</feature>
<feature type="signal peptide" evidence="6">
    <location>
        <begin position="1"/>
        <end position="27"/>
    </location>
</feature>
<evidence type="ECO:0000256" key="1">
    <source>
        <dbReference type="ARBA" id="ARBA00007074"/>
    </source>
</evidence>
<keyword evidence="4" id="KW-0788">Thiol protease</keyword>
<dbReference type="InterPro" id="IPR051794">
    <property type="entry name" value="PG_Endopeptidase_C40"/>
</dbReference>
<dbReference type="Pfam" id="PF08460">
    <property type="entry name" value="SH3_5"/>
    <property type="match status" value="2"/>
</dbReference>
<feature type="domain" description="SH3b" evidence="7">
    <location>
        <begin position="429"/>
        <end position="497"/>
    </location>
</feature>
<evidence type="ECO:0000259" key="7">
    <source>
        <dbReference type="PROSITE" id="PS51781"/>
    </source>
</evidence>
<keyword evidence="3" id="KW-0378">Hydrolase</keyword>
<feature type="region of interest" description="Disordered" evidence="5">
    <location>
        <begin position="395"/>
        <end position="428"/>
    </location>
</feature>
<feature type="compositionally biased region" description="Polar residues" evidence="5">
    <location>
        <begin position="395"/>
        <end position="405"/>
    </location>
</feature>
<feature type="chain" id="PRO_5031491586" description="Glycoside hydrolase" evidence="6">
    <location>
        <begin position="28"/>
        <end position="644"/>
    </location>
</feature>
<dbReference type="RefSeq" id="WP_153705726.1">
    <property type="nucleotide sequence ID" value="NZ_WJMX01000004.1"/>
</dbReference>
<feature type="compositionally biased region" description="Pro residues" evidence="5">
    <location>
        <begin position="408"/>
        <end position="420"/>
    </location>
</feature>
<dbReference type="InterPro" id="IPR003646">
    <property type="entry name" value="SH3-like_bac-type"/>
</dbReference>
<dbReference type="Gene3D" id="1.10.530.10">
    <property type="match status" value="1"/>
</dbReference>
<dbReference type="EMBL" id="WJMX01000004">
    <property type="protein sequence ID" value="MRH79914.1"/>
    <property type="molecule type" value="Genomic_DNA"/>
</dbReference>
<organism evidence="9 10">
    <name type="scientific">Limosilactobacillus reuteri</name>
    <name type="common">Lactobacillus reuteri</name>
    <dbReference type="NCBI Taxonomy" id="1598"/>
    <lineage>
        <taxon>Bacteria</taxon>
        <taxon>Bacillati</taxon>
        <taxon>Bacillota</taxon>
        <taxon>Bacilli</taxon>
        <taxon>Lactobacillales</taxon>
        <taxon>Lactobacillaceae</taxon>
        <taxon>Limosilactobacillus</taxon>
    </lineage>
</organism>
<dbReference type="Gene3D" id="2.30.30.40">
    <property type="entry name" value="SH3 Domains"/>
    <property type="match status" value="2"/>
</dbReference>
<evidence type="ECO:0008006" key="11">
    <source>
        <dbReference type="Google" id="ProtNLM"/>
    </source>
</evidence>
<dbReference type="SUPFAM" id="SSF54001">
    <property type="entry name" value="Cysteine proteinases"/>
    <property type="match status" value="1"/>
</dbReference>
<dbReference type="InterPro" id="IPR041219">
    <property type="entry name" value="Phage_lysozyme2"/>
</dbReference>
<evidence type="ECO:0000313" key="10">
    <source>
        <dbReference type="Proteomes" id="UP000470878"/>
    </source>
</evidence>
<dbReference type="Pfam" id="PF18013">
    <property type="entry name" value="Phage_lysozyme2"/>
    <property type="match status" value="1"/>
</dbReference>
<dbReference type="PANTHER" id="PTHR47359:SF3">
    <property type="entry name" value="NLP_P60 DOMAIN-CONTAINING PROTEIN-RELATED"/>
    <property type="match status" value="1"/>
</dbReference>
<keyword evidence="2" id="KW-0645">Protease</keyword>
<accession>A0A7X2G3E1</accession>
<dbReference type="PROSITE" id="PS51935">
    <property type="entry name" value="NLPC_P60"/>
    <property type="match status" value="1"/>
</dbReference>
<dbReference type="Pfam" id="PF00877">
    <property type="entry name" value="NLPC_P60"/>
    <property type="match status" value="1"/>
</dbReference>
<protein>
    <recommendedName>
        <fullName evidence="11">Glycoside hydrolase</fullName>
    </recommendedName>
</protein>
<dbReference type="GO" id="GO:0006508">
    <property type="term" value="P:proteolysis"/>
    <property type="evidence" value="ECO:0007669"/>
    <property type="project" value="UniProtKB-KW"/>
</dbReference>
<dbReference type="PANTHER" id="PTHR47359">
    <property type="entry name" value="PEPTIDOGLYCAN DL-ENDOPEPTIDASE CWLO"/>
    <property type="match status" value="1"/>
</dbReference>
<dbReference type="SMART" id="SM00287">
    <property type="entry name" value="SH3b"/>
    <property type="match status" value="2"/>
</dbReference>
<feature type="compositionally biased region" description="Low complexity" evidence="5">
    <location>
        <begin position="512"/>
        <end position="526"/>
    </location>
</feature>
<evidence type="ECO:0000256" key="4">
    <source>
        <dbReference type="ARBA" id="ARBA00022807"/>
    </source>
</evidence>
<feature type="region of interest" description="Disordered" evidence="5">
    <location>
        <begin position="50"/>
        <end position="105"/>
    </location>
</feature>
<evidence type="ECO:0000256" key="5">
    <source>
        <dbReference type="SAM" id="MobiDB-lite"/>
    </source>
</evidence>
<reference evidence="9 10" key="1">
    <citation type="submission" date="2019-11" db="EMBL/GenBank/DDBJ databases">
        <title>Draft genome sequence of 12 host-associated Lactobacillus reuteri rodent strains.</title>
        <authorList>
            <person name="Zhang S."/>
            <person name="Ozcam M."/>
            <person name="Van Pijkeren J.P."/>
        </authorList>
    </citation>
    <scope>NUCLEOTIDE SEQUENCE [LARGE SCALE GENOMIC DNA]</scope>
    <source>
        <strain evidence="9 10">CR</strain>
    </source>
</reference>
<gene>
    <name evidence="9" type="ORF">GIX77_03830</name>
</gene>
<feature type="domain" description="NlpC/P60" evidence="8">
    <location>
        <begin position="527"/>
        <end position="644"/>
    </location>
</feature>
<dbReference type="Proteomes" id="UP000470878">
    <property type="component" value="Unassembled WGS sequence"/>
</dbReference>
<evidence type="ECO:0000313" key="9">
    <source>
        <dbReference type="EMBL" id="MRH79914.1"/>
    </source>
</evidence>
<comment type="similarity">
    <text evidence="1">Belongs to the peptidase C40 family.</text>
</comment>
<feature type="domain" description="SH3b" evidence="7">
    <location>
        <begin position="324"/>
        <end position="392"/>
    </location>
</feature>
<dbReference type="PROSITE" id="PS51781">
    <property type="entry name" value="SH3B"/>
    <property type="match status" value="2"/>
</dbReference>
<keyword evidence="6" id="KW-0732">Signal</keyword>
<name>A0A7X2G3E1_LIMRT</name>